<protein>
    <submittedName>
        <fullName evidence="1">Uncharacterized protein</fullName>
    </submittedName>
</protein>
<name>A0A7I9WME7_9MYCO</name>
<evidence type="ECO:0000313" key="1">
    <source>
        <dbReference type="EMBL" id="GFG58528.1"/>
    </source>
</evidence>
<gene>
    <name evidence="1" type="ORF">MMUR_26640</name>
</gene>
<sequence length="154" mass="17494">MVRNRPADPRLTLTLELMPNDLLHFDLTDRERTFICDALYEWRGAAGWAPLPIDALGLDSWDDFDALTDRLRDTILRKDPLTDLDWTRALFLAEITWASALVGAALDFETVTGFPDAEAVRVLRSIQRKIATSGRANLLFPGRQRPRPEDFGLQ</sequence>
<evidence type="ECO:0000313" key="2">
    <source>
        <dbReference type="Proteomes" id="UP000465241"/>
    </source>
</evidence>
<proteinExistence type="predicted"/>
<dbReference type="Proteomes" id="UP000465241">
    <property type="component" value="Unassembled WGS sequence"/>
</dbReference>
<keyword evidence="2" id="KW-1185">Reference proteome</keyword>
<accession>A0A7I9WME7</accession>
<dbReference type="AlphaFoldDB" id="A0A7I9WME7"/>
<comment type="caution">
    <text evidence="1">The sequence shown here is derived from an EMBL/GenBank/DDBJ whole genome shotgun (WGS) entry which is preliminary data.</text>
</comment>
<organism evidence="1 2">
    <name type="scientific">Mycolicibacterium murale</name>
    <dbReference type="NCBI Taxonomy" id="182220"/>
    <lineage>
        <taxon>Bacteria</taxon>
        <taxon>Bacillati</taxon>
        <taxon>Actinomycetota</taxon>
        <taxon>Actinomycetes</taxon>
        <taxon>Mycobacteriales</taxon>
        <taxon>Mycobacteriaceae</taxon>
        <taxon>Mycolicibacterium</taxon>
    </lineage>
</organism>
<reference evidence="1 2" key="1">
    <citation type="journal article" date="2019" name="Emerg. Microbes Infect.">
        <title>Comprehensive subspecies identification of 175 nontuberculous mycobacteria species based on 7547 genomic profiles.</title>
        <authorList>
            <person name="Matsumoto Y."/>
            <person name="Kinjo T."/>
            <person name="Motooka D."/>
            <person name="Nabeya D."/>
            <person name="Jung N."/>
            <person name="Uechi K."/>
            <person name="Horii T."/>
            <person name="Iida T."/>
            <person name="Fujita J."/>
            <person name="Nakamura S."/>
        </authorList>
    </citation>
    <scope>NUCLEOTIDE SEQUENCE [LARGE SCALE GENOMIC DNA]</scope>
    <source>
        <strain evidence="1 2">JCM 13392</strain>
    </source>
</reference>
<dbReference type="EMBL" id="BLKT01000003">
    <property type="protein sequence ID" value="GFG58528.1"/>
    <property type="molecule type" value="Genomic_DNA"/>
</dbReference>